<protein>
    <submittedName>
        <fullName evidence="6">Uncharacterized protein</fullName>
    </submittedName>
</protein>
<keyword evidence="7" id="KW-1185">Reference proteome</keyword>
<dbReference type="GO" id="GO:0042720">
    <property type="term" value="C:mitochondrial inner membrane peptidase complex"/>
    <property type="evidence" value="ECO:0007669"/>
    <property type="project" value="TreeGrafter"/>
</dbReference>
<dbReference type="GO" id="GO:0006627">
    <property type="term" value="P:protein processing involved in protein targeting to mitochondrion"/>
    <property type="evidence" value="ECO:0007669"/>
    <property type="project" value="TreeGrafter"/>
</dbReference>
<evidence type="ECO:0000313" key="6">
    <source>
        <dbReference type="EMBL" id="CAF1514907.1"/>
    </source>
</evidence>
<gene>
    <name evidence="6" type="ORF">XAT740_LOCUS40437</name>
</gene>
<dbReference type="EMBL" id="CAJNOR010004599">
    <property type="protein sequence ID" value="CAF1514907.1"/>
    <property type="molecule type" value="Genomic_DNA"/>
</dbReference>
<reference evidence="6" key="1">
    <citation type="submission" date="2021-02" db="EMBL/GenBank/DDBJ databases">
        <authorList>
            <person name="Nowell W R."/>
        </authorList>
    </citation>
    <scope>NUCLEOTIDE SEQUENCE</scope>
</reference>
<comment type="caution">
    <text evidence="6">The sequence shown here is derived from an EMBL/GenBank/DDBJ whole genome shotgun (WGS) entry which is preliminary data.</text>
</comment>
<dbReference type="PROSITE" id="PS51257">
    <property type="entry name" value="PROKAR_LIPOPROTEIN"/>
    <property type="match status" value="1"/>
</dbReference>
<keyword evidence="4" id="KW-0496">Mitochondrion</keyword>
<evidence type="ECO:0000256" key="4">
    <source>
        <dbReference type="ARBA" id="ARBA00023128"/>
    </source>
</evidence>
<organism evidence="6 7">
    <name type="scientific">Adineta ricciae</name>
    <name type="common">Rotifer</name>
    <dbReference type="NCBI Taxonomy" id="249248"/>
    <lineage>
        <taxon>Eukaryota</taxon>
        <taxon>Metazoa</taxon>
        <taxon>Spiralia</taxon>
        <taxon>Gnathifera</taxon>
        <taxon>Rotifera</taxon>
        <taxon>Eurotatoria</taxon>
        <taxon>Bdelloidea</taxon>
        <taxon>Adinetida</taxon>
        <taxon>Adinetidae</taxon>
        <taxon>Adineta</taxon>
    </lineage>
</organism>
<evidence type="ECO:0000256" key="1">
    <source>
        <dbReference type="ARBA" id="ARBA00004273"/>
    </source>
</evidence>
<dbReference type="GO" id="GO:0016787">
    <property type="term" value="F:hydrolase activity"/>
    <property type="evidence" value="ECO:0007669"/>
    <property type="project" value="UniProtKB-KW"/>
</dbReference>
<keyword evidence="3" id="KW-0378">Hydrolase</keyword>
<dbReference type="InterPro" id="IPR036286">
    <property type="entry name" value="LexA/Signal_pep-like_sf"/>
</dbReference>
<dbReference type="AlphaFoldDB" id="A0A815U277"/>
<comment type="subcellular location">
    <subcellularLocation>
        <location evidence="1">Mitochondrion inner membrane</location>
    </subcellularLocation>
</comment>
<accession>A0A815U277</accession>
<evidence type="ECO:0000256" key="2">
    <source>
        <dbReference type="ARBA" id="ARBA00022792"/>
    </source>
</evidence>
<dbReference type="PANTHER" id="PTHR12383:SF16">
    <property type="entry name" value="MITOCHONDRIAL INNER MEMBRANE PROTEASE SUBUNIT 1"/>
    <property type="match status" value="1"/>
</dbReference>
<proteinExistence type="predicted"/>
<name>A0A815U277_ADIRI</name>
<evidence type="ECO:0000313" key="7">
    <source>
        <dbReference type="Proteomes" id="UP000663828"/>
    </source>
</evidence>
<dbReference type="InterPro" id="IPR052064">
    <property type="entry name" value="Mito_IMP1_subunit"/>
</dbReference>
<evidence type="ECO:0000256" key="3">
    <source>
        <dbReference type="ARBA" id="ARBA00022801"/>
    </source>
</evidence>
<dbReference type="PANTHER" id="PTHR12383">
    <property type="entry name" value="PROTEASE FAMILY S26 MITOCHONDRIAL INNER MEMBRANE PROTEASE-RELATED"/>
    <property type="match status" value="1"/>
</dbReference>
<evidence type="ECO:0000256" key="5">
    <source>
        <dbReference type="ARBA" id="ARBA00023136"/>
    </source>
</evidence>
<dbReference type="Proteomes" id="UP000663828">
    <property type="component" value="Unassembled WGS sequence"/>
</dbReference>
<sequence length="155" mass="18010">MRPLIRTFGWYLYGGISCYWLQRILMDFVHLDQNHNELFQLGDIVILDKWNRLALNRNDLICVKSPDNHHDTIFGRVIAVTDDTINIQPKNTRVKLVRIPKGSVAISLLTNNNNDKHEEIKIVPMGLIEGKTLARIWPPKRFNSRLRIMPSTPDI</sequence>
<keyword evidence="5" id="KW-0472">Membrane</keyword>
<dbReference type="SUPFAM" id="SSF51306">
    <property type="entry name" value="LexA/Signal peptidase"/>
    <property type="match status" value="1"/>
</dbReference>
<dbReference type="Gene3D" id="2.10.109.10">
    <property type="entry name" value="Umud Fragment, subunit A"/>
    <property type="match status" value="1"/>
</dbReference>
<keyword evidence="2" id="KW-0999">Mitochondrion inner membrane</keyword>